<gene>
    <name evidence="4" type="ORF">SAMN04489867_3554</name>
</gene>
<dbReference type="Gene3D" id="3.40.630.30">
    <property type="match status" value="1"/>
</dbReference>
<dbReference type="RefSeq" id="WP_091788552.1">
    <property type="nucleotide sequence ID" value="NZ_LT629711.1"/>
</dbReference>
<feature type="domain" description="N-acetyltransferase" evidence="3">
    <location>
        <begin position="33"/>
        <end position="178"/>
    </location>
</feature>
<keyword evidence="5" id="KW-1185">Reference proteome</keyword>
<dbReference type="EMBL" id="LT629711">
    <property type="protein sequence ID" value="SDP70844.1"/>
    <property type="molecule type" value="Genomic_DNA"/>
</dbReference>
<dbReference type="PANTHER" id="PTHR43877">
    <property type="entry name" value="AMINOALKYLPHOSPHONATE N-ACETYLTRANSFERASE-RELATED-RELATED"/>
    <property type="match status" value="1"/>
</dbReference>
<dbReference type="OrthoDB" id="9799092at2"/>
<dbReference type="CDD" id="cd04301">
    <property type="entry name" value="NAT_SF"/>
    <property type="match status" value="1"/>
</dbReference>
<dbReference type="Pfam" id="PF00583">
    <property type="entry name" value="Acetyltransf_1"/>
    <property type="match status" value="1"/>
</dbReference>
<evidence type="ECO:0000313" key="5">
    <source>
        <dbReference type="Proteomes" id="UP000199077"/>
    </source>
</evidence>
<dbReference type="InterPro" id="IPR050832">
    <property type="entry name" value="Bact_Acetyltransf"/>
</dbReference>
<evidence type="ECO:0000313" key="4">
    <source>
        <dbReference type="EMBL" id="SDP70844.1"/>
    </source>
</evidence>
<protein>
    <submittedName>
        <fullName evidence="4">Acetyltransferase (GNAT) family protein</fullName>
    </submittedName>
</protein>
<organism evidence="4 5">
    <name type="scientific">Pedococcus dokdonensis</name>
    <dbReference type="NCBI Taxonomy" id="443156"/>
    <lineage>
        <taxon>Bacteria</taxon>
        <taxon>Bacillati</taxon>
        <taxon>Actinomycetota</taxon>
        <taxon>Actinomycetes</taxon>
        <taxon>Micrococcales</taxon>
        <taxon>Intrasporangiaceae</taxon>
        <taxon>Pedococcus</taxon>
    </lineage>
</organism>
<dbReference type="PANTHER" id="PTHR43877:SF2">
    <property type="entry name" value="AMINOALKYLPHOSPHONATE N-ACETYLTRANSFERASE-RELATED"/>
    <property type="match status" value="1"/>
</dbReference>
<dbReference type="Proteomes" id="UP000199077">
    <property type="component" value="Chromosome I"/>
</dbReference>
<dbReference type="GO" id="GO:0016747">
    <property type="term" value="F:acyltransferase activity, transferring groups other than amino-acyl groups"/>
    <property type="evidence" value="ECO:0007669"/>
    <property type="project" value="InterPro"/>
</dbReference>
<evidence type="ECO:0000256" key="1">
    <source>
        <dbReference type="ARBA" id="ARBA00022679"/>
    </source>
</evidence>
<dbReference type="PROSITE" id="PS51186">
    <property type="entry name" value="GNAT"/>
    <property type="match status" value="1"/>
</dbReference>
<accession>A0A1H0UXB5</accession>
<proteinExistence type="predicted"/>
<keyword evidence="1 4" id="KW-0808">Transferase</keyword>
<dbReference type="InterPro" id="IPR000182">
    <property type="entry name" value="GNAT_dom"/>
</dbReference>
<evidence type="ECO:0000256" key="2">
    <source>
        <dbReference type="ARBA" id="ARBA00023315"/>
    </source>
</evidence>
<dbReference type="InterPro" id="IPR016181">
    <property type="entry name" value="Acyl_CoA_acyltransferase"/>
</dbReference>
<dbReference type="STRING" id="443156.SAMN04489867_3554"/>
<dbReference type="SUPFAM" id="SSF55729">
    <property type="entry name" value="Acyl-CoA N-acyltransferases (Nat)"/>
    <property type="match status" value="1"/>
</dbReference>
<name>A0A1H0UXB5_9MICO</name>
<keyword evidence="2" id="KW-0012">Acyltransferase</keyword>
<dbReference type="AlphaFoldDB" id="A0A1H0UXB5"/>
<sequence>MTEPAGDPALGPAPGPPGLDVVRVDPSIWQVNRAVRLAMLLDTPRAYGSTFQREVAFPDEVWVQRMADSAGWLAFEDDLPVGSVTSFHAPDQPADETYLVAMWVASHARGRGVADRLVAALVEHARAAGLRRVTLDVADDNPRAIGFYERLGFTRTGRTGELPHQPTVTEFEMELLLAQ</sequence>
<reference evidence="5" key="1">
    <citation type="submission" date="2016-10" db="EMBL/GenBank/DDBJ databases">
        <authorList>
            <person name="Varghese N."/>
            <person name="Submissions S."/>
        </authorList>
    </citation>
    <scope>NUCLEOTIDE SEQUENCE [LARGE SCALE GENOMIC DNA]</scope>
    <source>
        <strain evidence="5">DSM 22329</strain>
    </source>
</reference>
<evidence type="ECO:0000259" key="3">
    <source>
        <dbReference type="PROSITE" id="PS51186"/>
    </source>
</evidence>